<evidence type="ECO:0000313" key="3">
    <source>
        <dbReference type="EMBL" id="EGF89681.1"/>
    </source>
</evidence>
<dbReference type="GO" id="GO:0016787">
    <property type="term" value="F:hydrolase activity"/>
    <property type="evidence" value="ECO:0007669"/>
    <property type="project" value="UniProtKB-KW"/>
</dbReference>
<dbReference type="EMBL" id="GL883080">
    <property type="protein sequence ID" value="EGF89681.1"/>
    <property type="molecule type" value="Genomic_DNA"/>
</dbReference>
<feature type="domain" description="Amidohydrolase-related" evidence="2">
    <location>
        <begin position="2"/>
        <end position="269"/>
    </location>
</feature>
<organism evidence="3 4">
    <name type="scientific">Asticcacaulis biprosthecium C19</name>
    <dbReference type="NCBI Taxonomy" id="715226"/>
    <lineage>
        <taxon>Bacteria</taxon>
        <taxon>Pseudomonadati</taxon>
        <taxon>Pseudomonadota</taxon>
        <taxon>Alphaproteobacteria</taxon>
        <taxon>Caulobacterales</taxon>
        <taxon>Caulobacteraceae</taxon>
        <taxon>Asticcacaulis</taxon>
    </lineage>
</organism>
<dbReference type="Pfam" id="PF04909">
    <property type="entry name" value="Amidohydro_2"/>
    <property type="match status" value="1"/>
</dbReference>
<dbReference type="OrthoDB" id="9787654at2"/>
<keyword evidence="3" id="KW-0378">Hydrolase</keyword>
<dbReference type="RefSeq" id="WP_006274876.1">
    <property type="nucleotide sequence ID" value="NZ_GL883080.1"/>
</dbReference>
<dbReference type="InterPro" id="IPR032466">
    <property type="entry name" value="Metal_Hydrolase"/>
</dbReference>
<reference evidence="4" key="1">
    <citation type="submission" date="2011-03" db="EMBL/GenBank/DDBJ databases">
        <title>Draft genome sequence of Brevundimonas diminuta.</title>
        <authorList>
            <person name="Brown P.J.B."/>
            <person name="Buechlein A."/>
            <person name="Hemmerich C."/>
            <person name="Brun Y.V."/>
        </authorList>
    </citation>
    <scope>NUCLEOTIDE SEQUENCE [LARGE SCALE GENOMIC DNA]</scope>
    <source>
        <strain evidence="4">C19</strain>
    </source>
</reference>
<evidence type="ECO:0000256" key="1">
    <source>
        <dbReference type="ARBA" id="ARBA00038310"/>
    </source>
</evidence>
<dbReference type="Proteomes" id="UP000006512">
    <property type="component" value="Unassembled WGS sequence"/>
</dbReference>
<dbReference type="HOGENOM" id="CLU_044590_3_0_5"/>
<comment type="similarity">
    <text evidence="1">Belongs to the metallo-dependent hydrolases superfamily.</text>
</comment>
<dbReference type="InterPro" id="IPR052350">
    <property type="entry name" value="Metallo-dep_Lactonases"/>
</dbReference>
<dbReference type="PANTHER" id="PTHR43569:SF2">
    <property type="entry name" value="AMIDOHYDROLASE-RELATED DOMAIN-CONTAINING PROTEIN"/>
    <property type="match status" value="1"/>
</dbReference>
<dbReference type="InterPro" id="IPR006680">
    <property type="entry name" value="Amidohydro-rel"/>
</dbReference>
<evidence type="ECO:0000259" key="2">
    <source>
        <dbReference type="Pfam" id="PF04909"/>
    </source>
</evidence>
<dbReference type="STRING" id="715226.ABI_41040"/>
<gene>
    <name evidence="3" type="ORF">ABI_41040</name>
</gene>
<protein>
    <submittedName>
        <fullName evidence="3">Amidohydrolase family protein</fullName>
    </submittedName>
</protein>
<sequence length="269" mass="29776">MIDAHAHFWDPARLSYDWLKYVPDIAHAHLPEHFIHAGSVVFVQSDCAPDQALQEVDWAGQFEIAGIVAYAPLELSVAVTPHLAQLVQRPLVKGIRRNTQNEPDGFMLDGYAAGMIATARTGLTIDMCIRAQQIPELLRALDVLFNAMPAATVILDHLGKPDIAGGEYDGWASDLSRIAEFPGLFCKLSGLPTQADWKSWRPEQLMPYLAHAIEVFSPERCLFGGDWPVVDLAGGYEPWRQTVETAVTGLTEAQQERIWSGTARAVYKL</sequence>
<name>F4QSG1_9CAUL</name>
<dbReference type="Gene3D" id="3.20.20.140">
    <property type="entry name" value="Metal-dependent hydrolases"/>
    <property type="match status" value="1"/>
</dbReference>
<accession>F4QSG1</accession>
<dbReference type="AlphaFoldDB" id="F4QSG1"/>
<keyword evidence="4" id="KW-1185">Reference proteome</keyword>
<dbReference type="SUPFAM" id="SSF51556">
    <property type="entry name" value="Metallo-dependent hydrolases"/>
    <property type="match status" value="1"/>
</dbReference>
<proteinExistence type="inferred from homology"/>
<dbReference type="eggNOG" id="COG3618">
    <property type="taxonomic scope" value="Bacteria"/>
</dbReference>
<dbReference type="PANTHER" id="PTHR43569">
    <property type="entry name" value="AMIDOHYDROLASE"/>
    <property type="match status" value="1"/>
</dbReference>
<evidence type="ECO:0000313" key="4">
    <source>
        <dbReference type="Proteomes" id="UP000006512"/>
    </source>
</evidence>